<dbReference type="Proteomes" id="UP001596086">
    <property type="component" value="Unassembled WGS sequence"/>
</dbReference>
<proteinExistence type="predicted"/>
<keyword evidence="3" id="KW-1185">Reference proteome</keyword>
<dbReference type="RefSeq" id="WP_379768183.1">
    <property type="nucleotide sequence ID" value="NZ_JBHSMZ010000004.1"/>
</dbReference>
<evidence type="ECO:0000256" key="1">
    <source>
        <dbReference type="SAM" id="SignalP"/>
    </source>
</evidence>
<accession>A0ABW0RWE5</accession>
<name>A0ABW0RWE5_9BURK</name>
<organism evidence="2 3">
    <name type="scientific">Massilia aerilata</name>
    <dbReference type="NCBI Taxonomy" id="453817"/>
    <lineage>
        <taxon>Bacteria</taxon>
        <taxon>Pseudomonadati</taxon>
        <taxon>Pseudomonadota</taxon>
        <taxon>Betaproteobacteria</taxon>
        <taxon>Burkholderiales</taxon>
        <taxon>Oxalobacteraceae</taxon>
        <taxon>Telluria group</taxon>
        <taxon>Massilia</taxon>
    </lineage>
</organism>
<evidence type="ECO:0000313" key="2">
    <source>
        <dbReference type="EMBL" id="MFC5547940.1"/>
    </source>
</evidence>
<dbReference type="Gene3D" id="2.60.40.2970">
    <property type="match status" value="1"/>
</dbReference>
<dbReference type="EMBL" id="JBHSMZ010000004">
    <property type="protein sequence ID" value="MFC5547940.1"/>
    <property type="molecule type" value="Genomic_DNA"/>
</dbReference>
<reference evidence="3" key="1">
    <citation type="journal article" date="2019" name="Int. J. Syst. Evol. Microbiol.">
        <title>The Global Catalogue of Microorganisms (GCM) 10K type strain sequencing project: providing services to taxonomists for standard genome sequencing and annotation.</title>
        <authorList>
            <consortium name="The Broad Institute Genomics Platform"/>
            <consortium name="The Broad Institute Genome Sequencing Center for Infectious Disease"/>
            <person name="Wu L."/>
            <person name="Ma J."/>
        </authorList>
    </citation>
    <scope>NUCLEOTIDE SEQUENCE [LARGE SCALE GENOMIC DNA]</scope>
    <source>
        <strain evidence="3">CGMCC 4.5798</strain>
    </source>
</reference>
<gene>
    <name evidence="2" type="ORF">ACFPO9_05380</name>
</gene>
<comment type="caution">
    <text evidence="2">The sequence shown here is derived from an EMBL/GenBank/DDBJ whole genome shotgun (WGS) entry which is preliminary data.</text>
</comment>
<feature type="signal peptide" evidence="1">
    <location>
        <begin position="1"/>
        <end position="21"/>
    </location>
</feature>
<evidence type="ECO:0008006" key="4">
    <source>
        <dbReference type="Google" id="ProtNLM"/>
    </source>
</evidence>
<evidence type="ECO:0000313" key="3">
    <source>
        <dbReference type="Proteomes" id="UP001596086"/>
    </source>
</evidence>
<keyword evidence="1" id="KW-0732">Signal</keyword>
<feature type="chain" id="PRO_5046164107" description="Copper chaperone PCu(A)C" evidence="1">
    <location>
        <begin position="22"/>
        <end position="162"/>
    </location>
</feature>
<sequence length="162" mass="17974">MRRRTMLCAALWAMTAAAAGADGEKPMNVHASLSVDARHDKVLVTFRIENRGERRAGLPREIAADTALTRRLFDLRRHPGDAEVPYTGRMVKRGPPTLDDYVELAPHSAHTHTIDITEAYAFSPGTHTYVIRYDGAALSDVRQLESAADFATEAVMFSHTQR</sequence>
<protein>
    <recommendedName>
        <fullName evidence="4">Copper chaperone PCu(A)C</fullName>
    </recommendedName>
</protein>